<protein>
    <submittedName>
        <fullName evidence="2">Uncharacterized protein</fullName>
    </submittedName>
</protein>
<organism evidence="2 3">
    <name type="scientific">Caenorhabditis auriculariae</name>
    <dbReference type="NCBI Taxonomy" id="2777116"/>
    <lineage>
        <taxon>Eukaryota</taxon>
        <taxon>Metazoa</taxon>
        <taxon>Ecdysozoa</taxon>
        <taxon>Nematoda</taxon>
        <taxon>Chromadorea</taxon>
        <taxon>Rhabditida</taxon>
        <taxon>Rhabditina</taxon>
        <taxon>Rhabditomorpha</taxon>
        <taxon>Rhabditoidea</taxon>
        <taxon>Rhabditidae</taxon>
        <taxon>Peloderinae</taxon>
        <taxon>Caenorhabditis</taxon>
    </lineage>
</organism>
<name>A0A8S1H2W8_9PELO</name>
<gene>
    <name evidence="2" type="ORF">CAUJ_LOCUS5532</name>
</gene>
<feature type="compositionally biased region" description="Polar residues" evidence="1">
    <location>
        <begin position="26"/>
        <end position="35"/>
    </location>
</feature>
<evidence type="ECO:0000313" key="2">
    <source>
        <dbReference type="EMBL" id="CAD6189613.1"/>
    </source>
</evidence>
<keyword evidence="3" id="KW-1185">Reference proteome</keyword>
<dbReference type="EMBL" id="CAJGYM010000011">
    <property type="protein sequence ID" value="CAD6189613.1"/>
    <property type="molecule type" value="Genomic_DNA"/>
</dbReference>
<evidence type="ECO:0000313" key="3">
    <source>
        <dbReference type="Proteomes" id="UP000835052"/>
    </source>
</evidence>
<accession>A0A8S1H2W8</accession>
<proteinExistence type="predicted"/>
<feature type="region of interest" description="Disordered" evidence="1">
    <location>
        <begin position="19"/>
        <end position="41"/>
    </location>
</feature>
<comment type="caution">
    <text evidence="2">The sequence shown here is derived from an EMBL/GenBank/DDBJ whole genome shotgun (WGS) entry which is preliminary data.</text>
</comment>
<sequence>MIFEVPVDHFPIVASVKADRRRPHNLRSSAHSQPSMEPLSAAAERTQFSFPSVAEKLPTSMRANIPQLKRAFTSPTIPATHLRQAAAIVAAAAVTPSSSGSRTSSVSDLLKIPSRILSSAVSLHQLA</sequence>
<dbReference type="OrthoDB" id="5872951at2759"/>
<reference evidence="2" key="1">
    <citation type="submission" date="2020-10" db="EMBL/GenBank/DDBJ databases">
        <authorList>
            <person name="Kikuchi T."/>
        </authorList>
    </citation>
    <scope>NUCLEOTIDE SEQUENCE</scope>
    <source>
        <strain evidence="2">NKZ352</strain>
    </source>
</reference>
<dbReference type="AlphaFoldDB" id="A0A8S1H2W8"/>
<evidence type="ECO:0000256" key="1">
    <source>
        <dbReference type="SAM" id="MobiDB-lite"/>
    </source>
</evidence>
<dbReference type="Proteomes" id="UP000835052">
    <property type="component" value="Unassembled WGS sequence"/>
</dbReference>